<reference evidence="3 4" key="1">
    <citation type="submission" date="2022-06" db="EMBL/GenBank/DDBJ databases">
        <title>A taxonomic note on the genus Prevotella: Description of four novel genera and emended description of the genera Hallella and Xylanibacter.</title>
        <authorList>
            <person name="Hitch T.C.A."/>
        </authorList>
    </citation>
    <scope>NUCLEOTIDE SEQUENCE [LARGE SCALE GENOMIC DNA]</scope>
    <source>
        <strain evidence="3 4">DSM 100619</strain>
    </source>
</reference>
<accession>A0ABT1BU92</accession>
<name>A0ABT1BU92_9BACT</name>
<evidence type="ECO:0000256" key="2">
    <source>
        <dbReference type="SAM" id="SignalP"/>
    </source>
</evidence>
<keyword evidence="2" id="KW-0732">Signal</keyword>
<organism evidence="3 4">
    <name type="scientific">Segatella cerevisiae</name>
    <dbReference type="NCBI Taxonomy" id="2053716"/>
    <lineage>
        <taxon>Bacteria</taxon>
        <taxon>Pseudomonadati</taxon>
        <taxon>Bacteroidota</taxon>
        <taxon>Bacteroidia</taxon>
        <taxon>Bacteroidales</taxon>
        <taxon>Prevotellaceae</taxon>
        <taxon>Segatella</taxon>
    </lineage>
</organism>
<feature type="compositionally biased region" description="Polar residues" evidence="1">
    <location>
        <begin position="206"/>
        <end position="215"/>
    </location>
</feature>
<feature type="chain" id="PRO_5046860684" description="Lipoprotein" evidence="2">
    <location>
        <begin position="19"/>
        <end position="227"/>
    </location>
</feature>
<feature type="signal peptide" evidence="2">
    <location>
        <begin position="1"/>
        <end position="18"/>
    </location>
</feature>
<evidence type="ECO:0000313" key="3">
    <source>
        <dbReference type="EMBL" id="MCO6024657.1"/>
    </source>
</evidence>
<keyword evidence="4" id="KW-1185">Reference proteome</keyword>
<feature type="region of interest" description="Disordered" evidence="1">
    <location>
        <begin position="187"/>
        <end position="215"/>
    </location>
</feature>
<dbReference type="Proteomes" id="UP001204015">
    <property type="component" value="Unassembled WGS sequence"/>
</dbReference>
<dbReference type="RefSeq" id="WP_252760017.1">
    <property type="nucleotide sequence ID" value="NZ_JAMXLY010000004.1"/>
</dbReference>
<protein>
    <recommendedName>
        <fullName evidence="5">Lipoprotein</fullName>
    </recommendedName>
</protein>
<dbReference type="PROSITE" id="PS51257">
    <property type="entry name" value="PROKAR_LIPOPROTEIN"/>
    <property type="match status" value="1"/>
</dbReference>
<gene>
    <name evidence="3" type="ORF">NG821_02165</name>
</gene>
<evidence type="ECO:0000256" key="1">
    <source>
        <dbReference type="SAM" id="MobiDB-lite"/>
    </source>
</evidence>
<sequence>MKKIFILAAAFMALTFTACQNKTQKSAQTTDSDSIAAQTGNAKIPQAVSKQVSQVTQTISQQLQGKDAAGLAKTMATVQTTYQQLVKEGKLQEAKAYVSQVQQFIQKNQAAVNQVASGNTTIANLINGVKNLPTSTSTTAQQAAAAVSTDAQAIANGVKNLPAGTKEAAEKTVKNAVDNAKTNGENQVKGQVDQAKQKAADAVNKTSQKASDAVNQGAQKALKGLGL</sequence>
<evidence type="ECO:0008006" key="5">
    <source>
        <dbReference type="Google" id="ProtNLM"/>
    </source>
</evidence>
<evidence type="ECO:0000313" key="4">
    <source>
        <dbReference type="Proteomes" id="UP001204015"/>
    </source>
</evidence>
<proteinExistence type="predicted"/>
<comment type="caution">
    <text evidence="3">The sequence shown here is derived from an EMBL/GenBank/DDBJ whole genome shotgun (WGS) entry which is preliminary data.</text>
</comment>
<dbReference type="EMBL" id="JAMXLY010000004">
    <property type="protein sequence ID" value="MCO6024657.1"/>
    <property type="molecule type" value="Genomic_DNA"/>
</dbReference>